<evidence type="ECO:0000256" key="3">
    <source>
        <dbReference type="PIRSR" id="PIRSR601820-3"/>
    </source>
</evidence>
<evidence type="ECO:0008006" key="6">
    <source>
        <dbReference type="Google" id="ProtNLM"/>
    </source>
</evidence>
<dbReference type="OrthoDB" id="6041041at2759"/>
<name>A0A8B6HH21_MYTGA</name>
<dbReference type="InterPro" id="IPR008993">
    <property type="entry name" value="TIMP-like_OB-fold"/>
</dbReference>
<dbReference type="AlphaFoldDB" id="A0A8B6HH21"/>
<dbReference type="Proteomes" id="UP000596742">
    <property type="component" value="Unassembled WGS sequence"/>
</dbReference>
<dbReference type="Gene3D" id="2.40.50.120">
    <property type="match status" value="1"/>
</dbReference>
<evidence type="ECO:0000256" key="1">
    <source>
        <dbReference type="ARBA" id="ARBA00004613"/>
    </source>
</evidence>
<keyword evidence="5" id="KW-1185">Reference proteome</keyword>
<organism evidence="4 5">
    <name type="scientific">Mytilus galloprovincialis</name>
    <name type="common">Mediterranean mussel</name>
    <dbReference type="NCBI Taxonomy" id="29158"/>
    <lineage>
        <taxon>Eukaryota</taxon>
        <taxon>Metazoa</taxon>
        <taxon>Spiralia</taxon>
        <taxon>Lophotrochozoa</taxon>
        <taxon>Mollusca</taxon>
        <taxon>Bivalvia</taxon>
        <taxon>Autobranchia</taxon>
        <taxon>Pteriomorphia</taxon>
        <taxon>Mytilida</taxon>
        <taxon>Mytiloidea</taxon>
        <taxon>Mytilidae</taxon>
        <taxon>Mytilinae</taxon>
        <taxon>Mytilus</taxon>
    </lineage>
</organism>
<dbReference type="PANTHER" id="PTHR11844:SF25">
    <property type="entry name" value="NTR DOMAIN-CONTAINING PROTEIN"/>
    <property type="match status" value="1"/>
</dbReference>
<gene>
    <name evidence="4" type="ORF">MGAL_10B035406</name>
</gene>
<dbReference type="GO" id="GO:0008191">
    <property type="term" value="F:metalloendopeptidase inhibitor activity"/>
    <property type="evidence" value="ECO:0007669"/>
    <property type="project" value="InterPro"/>
</dbReference>
<sequence>MYTFISVFYGKVLREQVKEAPDDPYENEIVRKYTMQILHTMKGISARVDREIVVQSTGNDGMCGMSLRVGQQYIIMVQRSTGNDGMCGMSLQVGQQYVIIGKVQRFTGNDGICGMSLRVDQQYVIMGHRIGRKKTFGFCDFVKTTSSLSFEETFYLFTTGPYSYSKNCKNGCDDISDSSKGCHFSNSYKHYESTDCLSRSALCRKEKGVCKWYNGENCPSVTTRPTSRTTPMYRPLPIKQS</sequence>
<dbReference type="InterPro" id="IPR001820">
    <property type="entry name" value="TIMP"/>
</dbReference>
<dbReference type="EMBL" id="UYJE01010058">
    <property type="protein sequence ID" value="VDI79330.1"/>
    <property type="molecule type" value="Genomic_DNA"/>
</dbReference>
<dbReference type="GO" id="GO:0005615">
    <property type="term" value="C:extracellular space"/>
    <property type="evidence" value="ECO:0007669"/>
    <property type="project" value="TreeGrafter"/>
</dbReference>
<evidence type="ECO:0000256" key="2">
    <source>
        <dbReference type="ARBA" id="ARBA00022525"/>
    </source>
</evidence>
<reference evidence="4" key="1">
    <citation type="submission" date="2018-11" db="EMBL/GenBank/DDBJ databases">
        <authorList>
            <person name="Alioto T."/>
            <person name="Alioto T."/>
        </authorList>
    </citation>
    <scope>NUCLEOTIDE SEQUENCE</scope>
</reference>
<evidence type="ECO:0000313" key="5">
    <source>
        <dbReference type="Proteomes" id="UP000596742"/>
    </source>
</evidence>
<feature type="disulfide bond" evidence="3">
    <location>
        <begin position="182"/>
        <end position="203"/>
    </location>
</feature>
<protein>
    <recommendedName>
        <fullName evidence="6">NTR domain-containing protein</fullName>
    </recommendedName>
</protein>
<dbReference type="GO" id="GO:0051045">
    <property type="term" value="P:negative regulation of membrane protein ectodomain proteolysis"/>
    <property type="evidence" value="ECO:0007669"/>
    <property type="project" value="TreeGrafter"/>
</dbReference>
<dbReference type="GO" id="GO:0031012">
    <property type="term" value="C:extracellular matrix"/>
    <property type="evidence" value="ECO:0007669"/>
    <property type="project" value="TreeGrafter"/>
</dbReference>
<dbReference type="GO" id="GO:0002020">
    <property type="term" value="F:protease binding"/>
    <property type="evidence" value="ECO:0007669"/>
    <property type="project" value="TreeGrafter"/>
</dbReference>
<comment type="subcellular location">
    <subcellularLocation>
        <location evidence="1">Secreted</location>
    </subcellularLocation>
</comment>
<proteinExistence type="predicted"/>
<evidence type="ECO:0000313" key="4">
    <source>
        <dbReference type="EMBL" id="VDI79330.1"/>
    </source>
</evidence>
<comment type="caution">
    <text evidence="4">The sequence shown here is derived from an EMBL/GenBank/DDBJ whole genome shotgun (WGS) entry which is preliminary data.</text>
</comment>
<accession>A0A8B6HH21</accession>
<keyword evidence="3" id="KW-1015">Disulfide bond</keyword>
<keyword evidence="2" id="KW-0964">Secreted</keyword>
<dbReference type="SUPFAM" id="SSF50242">
    <property type="entry name" value="TIMP-like"/>
    <property type="match status" value="2"/>
</dbReference>
<feature type="disulfide bond" evidence="3">
    <location>
        <begin position="168"/>
        <end position="210"/>
    </location>
</feature>
<dbReference type="PANTHER" id="PTHR11844">
    <property type="entry name" value="METALLOPROTEASE INHIBITOR"/>
    <property type="match status" value="1"/>
</dbReference>